<keyword evidence="4" id="KW-0812">Transmembrane</keyword>
<proteinExistence type="inferred from homology"/>
<gene>
    <name evidence="6" type="primary">pgaC</name>
    <name evidence="6" type="ORF">Pla123a_39820</name>
</gene>
<feature type="domain" description="Glycosyltransferase 2-like" evidence="5">
    <location>
        <begin position="68"/>
        <end position="232"/>
    </location>
</feature>
<evidence type="ECO:0000256" key="2">
    <source>
        <dbReference type="ARBA" id="ARBA00022676"/>
    </source>
</evidence>
<name>A0A5C5YC54_9BACT</name>
<dbReference type="CDD" id="cd06423">
    <property type="entry name" value="CESA_like"/>
    <property type="match status" value="1"/>
</dbReference>
<evidence type="ECO:0000256" key="3">
    <source>
        <dbReference type="ARBA" id="ARBA00022679"/>
    </source>
</evidence>
<evidence type="ECO:0000256" key="1">
    <source>
        <dbReference type="ARBA" id="ARBA00006739"/>
    </source>
</evidence>
<dbReference type="GO" id="GO:0016757">
    <property type="term" value="F:glycosyltransferase activity"/>
    <property type="evidence" value="ECO:0007669"/>
    <property type="project" value="UniProtKB-KW"/>
</dbReference>
<feature type="transmembrane region" description="Helical" evidence="4">
    <location>
        <begin position="318"/>
        <end position="339"/>
    </location>
</feature>
<dbReference type="InterPro" id="IPR001173">
    <property type="entry name" value="Glyco_trans_2-like"/>
</dbReference>
<dbReference type="AlphaFoldDB" id="A0A5C5YC54"/>
<evidence type="ECO:0000313" key="6">
    <source>
        <dbReference type="EMBL" id="TWT72684.1"/>
    </source>
</evidence>
<dbReference type="RefSeq" id="WP_146590187.1">
    <property type="nucleotide sequence ID" value="NZ_SJPO01000011.1"/>
</dbReference>
<dbReference type="Pfam" id="PF00535">
    <property type="entry name" value="Glycos_transf_2"/>
    <property type="match status" value="1"/>
</dbReference>
<keyword evidence="4" id="KW-0472">Membrane</keyword>
<sequence length="426" mass="47668">MLTAWIQWLSSRTLGELLLIAWPLLCVDGLRYGLATVVMCLADAVRDVVDWLRDGPASQEEFRPPICVVLAGLNEADTIGATLESVWGSYAPMEIIVVDDGSTDGMADVAKKFAQDHPGVMVIRKPQRGGKSSALNCALPFAKAPILVCVDTDSHVEPGAIERIVQPFRDPRVAAASGAVVARNANTSLLTRLQAAEYLRSVFVGRLLSSRLGVLSIVSGAFGAYRRSALERTGGWDVGPGEDGDLVLRLRKGGWQVRHVPLAQCLTNLPTKWRQLFKQRRRWEWAAVTFECRKHLDLANVRSPGFRLSNLAILAETWFFRILLTYLAAASMVVMAVCWPGWFVYALLTNYALCVLLELAQWMVVMFYTPKPARDAWALLCVPLMPAYFLFIKAASLVAYTEEFFWRRSYRDTFVPAHVSRRTWQW</sequence>
<dbReference type="SUPFAM" id="SSF53448">
    <property type="entry name" value="Nucleotide-diphospho-sugar transferases"/>
    <property type="match status" value="1"/>
</dbReference>
<dbReference type="EC" id="2.4.1.-" evidence="6"/>
<protein>
    <submittedName>
        <fullName evidence="6">Poly-beta-1,6-N-acetyl-D-glucosamine synthase</fullName>
        <ecNumber evidence="6">2.4.1.-</ecNumber>
    </submittedName>
</protein>
<reference evidence="6 7" key="1">
    <citation type="submission" date="2019-02" db="EMBL/GenBank/DDBJ databases">
        <title>Deep-cultivation of Planctomycetes and their phenomic and genomic characterization uncovers novel biology.</title>
        <authorList>
            <person name="Wiegand S."/>
            <person name="Jogler M."/>
            <person name="Boedeker C."/>
            <person name="Pinto D."/>
            <person name="Vollmers J."/>
            <person name="Rivas-Marin E."/>
            <person name="Kohn T."/>
            <person name="Peeters S.H."/>
            <person name="Heuer A."/>
            <person name="Rast P."/>
            <person name="Oberbeckmann S."/>
            <person name="Bunk B."/>
            <person name="Jeske O."/>
            <person name="Meyerdierks A."/>
            <person name="Storesund J.E."/>
            <person name="Kallscheuer N."/>
            <person name="Luecker S."/>
            <person name="Lage O.M."/>
            <person name="Pohl T."/>
            <person name="Merkel B.J."/>
            <person name="Hornburger P."/>
            <person name="Mueller R.-W."/>
            <person name="Bruemmer F."/>
            <person name="Labrenz M."/>
            <person name="Spormann A.M."/>
            <person name="Op Den Camp H."/>
            <person name="Overmann J."/>
            <person name="Amann R."/>
            <person name="Jetten M.S.M."/>
            <person name="Mascher T."/>
            <person name="Medema M.H."/>
            <person name="Devos D.P."/>
            <person name="Kaster A.-K."/>
            <person name="Ovreas L."/>
            <person name="Rohde M."/>
            <person name="Galperin M.Y."/>
            <person name="Jogler C."/>
        </authorList>
    </citation>
    <scope>NUCLEOTIDE SEQUENCE [LARGE SCALE GENOMIC DNA]</scope>
    <source>
        <strain evidence="6 7">Pla123a</strain>
    </source>
</reference>
<dbReference type="PANTHER" id="PTHR43630">
    <property type="entry name" value="POLY-BETA-1,6-N-ACETYL-D-GLUCOSAMINE SYNTHASE"/>
    <property type="match status" value="1"/>
</dbReference>
<feature type="transmembrane region" description="Helical" evidence="4">
    <location>
        <begin position="376"/>
        <end position="401"/>
    </location>
</feature>
<dbReference type="Proteomes" id="UP000318478">
    <property type="component" value="Unassembled WGS sequence"/>
</dbReference>
<evidence type="ECO:0000313" key="7">
    <source>
        <dbReference type="Proteomes" id="UP000318478"/>
    </source>
</evidence>
<dbReference type="PANTHER" id="PTHR43630:SF1">
    <property type="entry name" value="POLY-BETA-1,6-N-ACETYL-D-GLUCOSAMINE SYNTHASE"/>
    <property type="match status" value="1"/>
</dbReference>
<dbReference type="Gene3D" id="3.90.550.10">
    <property type="entry name" value="Spore Coat Polysaccharide Biosynthesis Protein SpsA, Chain A"/>
    <property type="match status" value="1"/>
</dbReference>
<keyword evidence="2 6" id="KW-0328">Glycosyltransferase</keyword>
<evidence type="ECO:0000256" key="4">
    <source>
        <dbReference type="SAM" id="Phobius"/>
    </source>
</evidence>
<keyword evidence="7" id="KW-1185">Reference proteome</keyword>
<comment type="similarity">
    <text evidence="1">Belongs to the glycosyltransferase 2 family.</text>
</comment>
<dbReference type="InterPro" id="IPR029044">
    <property type="entry name" value="Nucleotide-diphossugar_trans"/>
</dbReference>
<dbReference type="OrthoDB" id="9766299at2"/>
<feature type="transmembrane region" description="Helical" evidence="4">
    <location>
        <begin position="351"/>
        <end position="370"/>
    </location>
</feature>
<evidence type="ECO:0000259" key="5">
    <source>
        <dbReference type="Pfam" id="PF00535"/>
    </source>
</evidence>
<keyword evidence="3 6" id="KW-0808">Transferase</keyword>
<organism evidence="6 7">
    <name type="scientific">Posidoniimonas polymericola</name>
    <dbReference type="NCBI Taxonomy" id="2528002"/>
    <lineage>
        <taxon>Bacteria</taxon>
        <taxon>Pseudomonadati</taxon>
        <taxon>Planctomycetota</taxon>
        <taxon>Planctomycetia</taxon>
        <taxon>Pirellulales</taxon>
        <taxon>Lacipirellulaceae</taxon>
        <taxon>Posidoniimonas</taxon>
    </lineage>
</organism>
<accession>A0A5C5YC54</accession>
<comment type="caution">
    <text evidence="6">The sequence shown here is derived from an EMBL/GenBank/DDBJ whole genome shotgun (WGS) entry which is preliminary data.</text>
</comment>
<keyword evidence="4" id="KW-1133">Transmembrane helix</keyword>
<dbReference type="EMBL" id="SJPO01000011">
    <property type="protein sequence ID" value="TWT72684.1"/>
    <property type="molecule type" value="Genomic_DNA"/>
</dbReference>